<dbReference type="InterPro" id="IPR023198">
    <property type="entry name" value="PGP-like_dom2"/>
</dbReference>
<dbReference type="Gene3D" id="1.10.150.240">
    <property type="entry name" value="Putative phosphatase, domain 2"/>
    <property type="match status" value="1"/>
</dbReference>
<dbReference type="AlphaFoldDB" id="A0A653IAZ9"/>
<name>A0A653IAZ9_9BACL</name>
<accession>A0A653IAZ9</accession>
<dbReference type="SUPFAM" id="SSF56784">
    <property type="entry name" value="HAD-like"/>
    <property type="match status" value="1"/>
</dbReference>
<proteinExistence type="predicted"/>
<dbReference type="PANTHER" id="PTHR18901:SF38">
    <property type="entry name" value="PSEUDOURIDINE-5'-PHOSPHATASE"/>
    <property type="match status" value="1"/>
</dbReference>
<dbReference type="EMBL" id="CABWKQ010000020">
    <property type="protein sequence ID" value="VWX36213.1"/>
    <property type="molecule type" value="Genomic_DNA"/>
</dbReference>
<dbReference type="InterPro" id="IPR036412">
    <property type="entry name" value="HAD-like_sf"/>
</dbReference>
<gene>
    <name evidence="1" type="ORF">EXIGUO9Y_270191</name>
</gene>
<dbReference type="Pfam" id="PF13419">
    <property type="entry name" value="HAD_2"/>
    <property type="match status" value="1"/>
</dbReference>
<organism evidence="1 2">
    <name type="scientific">Exiguobacterium oxidotolerans</name>
    <dbReference type="NCBI Taxonomy" id="223958"/>
    <lineage>
        <taxon>Bacteria</taxon>
        <taxon>Bacillati</taxon>
        <taxon>Bacillota</taxon>
        <taxon>Bacilli</taxon>
        <taxon>Bacillales</taxon>
        <taxon>Bacillales Family XII. Incertae Sedis</taxon>
        <taxon>Exiguobacterium</taxon>
    </lineage>
</organism>
<dbReference type="InterPro" id="IPR006439">
    <property type="entry name" value="HAD-SF_hydro_IA"/>
</dbReference>
<dbReference type="Gene3D" id="3.40.50.1000">
    <property type="entry name" value="HAD superfamily/HAD-like"/>
    <property type="match status" value="1"/>
</dbReference>
<protein>
    <submittedName>
        <fullName evidence="1">Haloacid dehalogenase</fullName>
    </submittedName>
</protein>
<evidence type="ECO:0000313" key="2">
    <source>
        <dbReference type="Proteomes" id="UP000439752"/>
    </source>
</evidence>
<dbReference type="SFLD" id="SFLDG01129">
    <property type="entry name" value="C1.5:_HAD__Beta-PGM__Phosphata"/>
    <property type="match status" value="1"/>
</dbReference>
<dbReference type="SFLD" id="SFLDS00003">
    <property type="entry name" value="Haloacid_Dehalogenase"/>
    <property type="match status" value="1"/>
</dbReference>
<sequence>MQKMGLIFDMDGVILDSEIRYFGVHKKMFHQLGIPLDLVQYATFMGKTGDEMWQELIEQHRLPHQTDALLAQEHDLFQQHAKPEACGLKDGVQELMHSARKDGYRIAIASSSSLEKIERVIAFYGLTVDAYTSGFEVPRSKPDPAIFELTAKRMGLAPASCIVIEDAANGMMGAKKAGMEVIALLDDRMPAQTLRYADHQASTHAAIGEILRKR</sequence>
<reference evidence="1 2" key="1">
    <citation type="submission" date="2019-10" db="EMBL/GenBank/DDBJ databases">
        <authorList>
            <person name="Karimi E."/>
        </authorList>
    </citation>
    <scope>NUCLEOTIDE SEQUENCE [LARGE SCALE GENOMIC DNA]</scope>
    <source>
        <strain evidence="1">Exiguobacterium sp. 9Y</strain>
    </source>
</reference>
<dbReference type="NCBIfam" id="TIGR01509">
    <property type="entry name" value="HAD-SF-IA-v3"/>
    <property type="match status" value="1"/>
</dbReference>
<evidence type="ECO:0000313" key="1">
    <source>
        <dbReference type="EMBL" id="VWX36213.1"/>
    </source>
</evidence>
<dbReference type="InterPro" id="IPR041492">
    <property type="entry name" value="HAD_2"/>
</dbReference>
<dbReference type="InterPro" id="IPR023214">
    <property type="entry name" value="HAD_sf"/>
</dbReference>
<dbReference type="NCBIfam" id="TIGR01549">
    <property type="entry name" value="HAD-SF-IA-v1"/>
    <property type="match status" value="1"/>
</dbReference>
<keyword evidence="2" id="KW-1185">Reference proteome</keyword>
<dbReference type="PRINTS" id="PR00413">
    <property type="entry name" value="HADHALOGNASE"/>
</dbReference>
<dbReference type="Proteomes" id="UP000439752">
    <property type="component" value="Unassembled WGS sequence"/>
</dbReference>
<dbReference type="PANTHER" id="PTHR18901">
    <property type="entry name" value="2-DEOXYGLUCOSE-6-PHOSPHATE PHOSPHATASE 2"/>
    <property type="match status" value="1"/>
</dbReference>